<gene>
    <name evidence="1" type="ORF">M9H77_33959</name>
</gene>
<organism evidence="1 2">
    <name type="scientific">Catharanthus roseus</name>
    <name type="common">Madagascar periwinkle</name>
    <name type="synonym">Vinca rosea</name>
    <dbReference type="NCBI Taxonomy" id="4058"/>
    <lineage>
        <taxon>Eukaryota</taxon>
        <taxon>Viridiplantae</taxon>
        <taxon>Streptophyta</taxon>
        <taxon>Embryophyta</taxon>
        <taxon>Tracheophyta</taxon>
        <taxon>Spermatophyta</taxon>
        <taxon>Magnoliopsida</taxon>
        <taxon>eudicotyledons</taxon>
        <taxon>Gunneridae</taxon>
        <taxon>Pentapetalae</taxon>
        <taxon>asterids</taxon>
        <taxon>lamiids</taxon>
        <taxon>Gentianales</taxon>
        <taxon>Apocynaceae</taxon>
        <taxon>Rauvolfioideae</taxon>
        <taxon>Vinceae</taxon>
        <taxon>Catharanthinae</taxon>
        <taxon>Catharanthus</taxon>
    </lineage>
</organism>
<dbReference type="Proteomes" id="UP001060085">
    <property type="component" value="Linkage Group LG08"/>
</dbReference>
<protein>
    <submittedName>
        <fullName evidence="1">Uncharacterized protein</fullName>
    </submittedName>
</protein>
<evidence type="ECO:0000313" key="2">
    <source>
        <dbReference type="Proteomes" id="UP001060085"/>
    </source>
</evidence>
<evidence type="ECO:0000313" key="1">
    <source>
        <dbReference type="EMBL" id="KAI5647954.1"/>
    </source>
</evidence>
<reference evidence="2" key="1">
    <citation type="journal article" date="2023" name="Nat. Plants">
        <title>Single-cell RNA sequencing provides a high-resolution roadmap for understanding the multicellular compartmentation of specialized metabolism.</title>
        <authorList>
            <person name="Sun S."/>
            <person name="Shen X."/>
            <person name="Li Y."/>
            <person name="Li Y."/>
            <person name="Wang S."/>
            <person name="Li R."/>
            <person name="Zhang H."/>
            <person name="Shen G."/>
            <person name="Guo B."/>
            <person name="Wei J."/>
            <person name="Xu J."/>
            <person name="St-Pierre B."/>
            <person name="Chen S."/>
            <person name="Sun C."/>
        </authorList>
    </citation>
    <scope>NUCLEOTIDE SEQUENCE [LARGE SCALE GENOMIC DNA]</scope>
</reference>
<name>A0ACB9ZLJ3_CATRO</name>
<dbReference type="EMBL" id="CM044708">
    <property type="protein sequence ID" value="KAI5647954.1"/>
    <property type="molecule type" value="Genomic_DNA"/>
</dbReference>
<proteinExistence type="predicted"/>
<accession>A0ACB9ZLJ3</accession>
<comment type="caution">
    <text evidence="1">The sequence shown here is derived from an EMBL/GenBank/DDBJ whole genome shotgun (WGS) entry which is preliminary data.</text>
</comment>
<keyword evidence="2" id="KW-1185">Reference proteome</keyword>
<sequence>MNSERAMVLWNNDKIVNLIKENRHIILLMVFPALEHNLQCHWNQVVLNLTYDVRKTFQKMDSSLFNTYHSHYEKEQDKLTTAIENKEKGEGSTLKNVSI</sequence>